<reference evidence="1" key="1">
    <citation type="journal article" date="2020" name="Microb. Genom.">
        <title>Genetic diversity of clinical and environmental Mucorales isolates obtained from an investigation of mucormycosis cases among solid organ transplant recipients.</title>
        <authorList>
            <person name="Nguyen M.H."/>
            <person name="Kaul D."/>
            <person name="Muto C."/>
            <person name="Cheng S.J."/>
            <person name="Richter R.A."/>
            <person name="Bruno V.M."/>
            <person name="Liu G."/>
            <person name="Beyhan S."/>
            <person name="Sundermann A.J."/>
            <person name="Mounaud S."/>
            <person name="Pasculle A.W."/>
            <person name="Nierman W.C."/>
            <person name="Driscoll E."/>
            <person name="Cumbie R."/>
            <person name="Clancy C.J."/>
            <person name="Dupont C.L."/>
        </authorList>
    </citation>
    <scope>NUCLEOTIDE SEQUENCE</scope>
    <source>
        <strain evidence="1">GL16</strain>
    </source>
</reference>
<evidence type="ECO:0008006" key="3">
    <source>
        <dbReference type="Google" id="ProtNLM"/>
    </source>
</evidence>
<comment type="caution">
    <text evidence="1">The sequence shown here is derived from an EMBL/GenBank/DDBJ whole genome shotgun (WGS) entry which is preliminary data.</text>
</comment>
<accession>A0A9P6Y558</accession>
<protein>
    <recommendedName>
        <fullName evidence="3">Reverse transcriptase domain-containing protein</fullName>
    </recommendedName>
</protein>
<dbReference type="EMBL" id="JAANIT010001556">
    <property type="protein sequence ID" value="KAG1539735.1"/>
    <property type="molecule type" value="Genomic_DNA"/>
</dbReference>
<gene>
    <name evidence="1" type="ORF">G6F51_008955</name>
</gene>
<name>A0A9P6Y558_RHIOR</name>
<organism evidence="1 2">
    <name type="scientific">Rhizopus oryzae</name>
    <name type="common">Mucormycosis agent</name>
    <name type="synonym">Rhizopus arrhizus var. delemar</name>
    <dbReference type="NCBI Taxonomy" id="64495"/>
    <lineage>
        <taxon>Eukaryota</taxon>
        <taxon>Fungi</taxon>
        <taxon>Fungi incertae sedis</taxon>
        <taxon>Mucoromycota</taxon>
        <taxon>Mucoromycotina</taxon>
        <taxon>Mucoromycetes</taxon>
        <taxon>Mucorales</taxon>
        <taxon>Mucorineae</taxon>
        <taxon>Rhizopodaceae</taxon>
        <taxon>Rhizopus</taxon>
    </lineage>
</organism>
<evidence type="ECO:0000313" key="1">
    <source>
        <dbReference type="EMBL" id="KAG1539735.1"/>
    </source>
</evidence>
<proteinExistence type="predicted"/>
<evidence type="ECO:0000313" key="2">
    <source>
        <dbReference type="Proteomes" id="UP000717996"/>
    </source>
</evidence>
<dbReference type="AlphaFoldDB" id="A0A9P6Y558"/>
<dbReference type="OrthoDB" id="5514950at2759"/>
<sequence>MPTHKKRDLTELDKHIPTRLASILRKLLERYLYQHLIDNSSTLELAQDCFREARRWLDQILCLACKHTIQLIAATYEESLKESLQHHSLSCSKNMLDDVQMEIIFNNTVSTRFSPVTGDLQESILSPFLYSIYINDLPGLFCTQPLSENLSPIQMTSSLICLLYADDAVLIADKDQMIDLMKACEDPGYRLGIDGILASISE</sequence>
<dbReference type="Proteomes" id="UP000717996">
    <property type="component" value="Unassembled WGS sequence"/>
</dbReference>